<dbReference type="InterPro" id="IPR026555">
    <property type="entry name" value="NSL3/Tex30"/>
</dbReference>
<feature type="region of interest" description="Disordered" evidence="1">
    <location>
        <begin position="392"/>
        <end position="461"/>
    </location>
</feature>
<evidence type="ECO:0000256" key="1">
    <source>
        <dbReference type="SAM" id="MobiDB-lite"/>
    </source>
</evidence>
<name>A0A673H9R1_9TELE</name>
<dbReference type="SUPFAM" id="SSF53474">
    <property type="entry name" value="alpha/beta-Hydrolases"/>
    <property type="match status" value="1"/>
</dbReference>
<reference evidence="3" key="1">
    <citation type="submission" date="2025-08" db="UniProtKB">
        <authorList>
            <consortium name="Ensembl"/>
        </authorList>
    </citation>
    <scope>IDENTIFICATION</scope>
</reference>
<dbReference type="Proteomes" id="UP000472270">
    <property type="component" value="Unassembled WGS sequence"/>
</dbReference>
<evidence type="ECO:0000313" key="3">
    <source>
        <dbReference type="Ensembl" id="ENSSRHP00000022909.1"/>
    </source>
</evidence>
<feature type="domain" description="KANSL3 helical" evidence="2">
    <location>
        <begin position="126"/>
        <end position="168"/>
    </location>
</feature>
<proteinExistence type="predicted"/>
<dbReference type="InterPro" id="IPR029058">
    <property type="entry name" value="AB_hydrolase_fold"/>
</dbReference>
<feature type="compositionally biased region" description="Polar residues" evidence="1">
    <location>
        <begin position="439"/>
        <end position="452"/>
    </location>
</feature>
<evidence type="ECO:0000259" key="2">
    <source>
        <dbReference type="Pfam" id="PF23154"/>
    </source>
</evidence>
<keyword evidence="4" id="KW-1185">Reference proteome</keyword>
<feature type="region of interest" description="Disordered" evidence="1">
    <location>
        <begin position="721"/>
        <end position="746"/>
    </location>
</feature>
<feature type="compositionally biased region" description="Basic and acidic residues" evidence="1">
    <location>
        <begin position="392"/>
        <end position="425"/>
    </location>
</feature>
<dbReference type="GO" id="GO:0044545">
    <property type="term" value="C:NSL complex"/>
    <property type="evidence" value="ECO:0007669"/>
    <property type="project" value="TreeGrafter"/>
</dbReference>
<dbReference type="PANTHER" id="PTHR13136:SF16">
    <property type="entry name" value="KAT8 REGULATORY NSL COMPLEX SUBUNIT 3"/>
    <property type="match status" value="1"/>
</dbReference>
<dbReference type="Pfam" id="PF23154">
    <property type="entry name" value="KANSL3_1st"/>
    <property type="match status" value="1"/>
</dbReference>
<dbReference type="InterPro" id="IPR056519">
    <property type="entry name" value="KANSL3_1st"/>
</dbReference>
<evidence type="ECO:0000313" key="4">
    <source>
        <dbReference type="Proteomes" id="UP000472270"/>
    </source>
</evidence>
<dbReference type="PANTHER" id="PTHR13136">
    <property type="entry name" value="TESTIS DEVELOPMENT PROTEIN PRTD"/>
    <property type="match status" value="1"/>
</dbReference>
<dbReference type="GO" id="GO:0045944">
    <property type="term" value="P:positive regulation of transcription by RNA polymerase II"/>
    <property type="evidence" value="ECO:0007669"/>
    <property type="project" value="TreeGrafter"/>
</dbReference>
<accession>A0A673H9R1</accession>
<feature type="region of interest" description="Disordered" evidence="1">
    <location>
        <begin position="568"/>
        <end position="587"/>
    </location>
</feature>
<sequence>MFRPGGERDFQTSARRMGTSLLFQLSVHERELDLVFLDHSYAKPWNAHPDASSARPTRMLFVTPRRQPEPSKILSTYGCSNAKVLSLLLCLCSSQASNEPVLRRIAVDKCARKVRHALASINWDIKLTQWLHSTLVESLSLAMLAAYLDVLQTLKSKVPSLIDRMLLSSSVKTGAAGAEALSLLLKRPWDPAVGVLSHNKPSKLPGSPLILIAPSGPTNPTFSTSRRMRFWQSQLSCLGKVIPINVHVGSGANIGITHHFPHKPIVLVGWNVGSLISCHVSLMEYVTAVVCLGFPLQTVNGPRGDVDDPLLDMKTPVLFVVGQNALQCSPENMEEFREKIQADNSMVVVGGSDDNLRINSTKMKTEGLTQTMVDRCIQDEIVDFLTGVLTRTESHGHGSGETRDLDAEKKKKPRRELPFDLERSRPSSPAVRVSISPSGSEDMSSVCSSPTASPKPKMVGLSPAQKSSLITATQLLKTHMQRSGTVLTHKQAQAQFAAFMKHNMLVRKSIPPGSPSCLFVPVPSEQVEGLDRDDLRLHLKRRQTPSPTPTKASKRAKIKVTIVSHGEAVGNTAGSTSQEGNENKGLIQPTEPKIQRILSDSLCVCLAPSASSLLQGLSLSLQEINTKSPGVPSTTQVPPQCQGQVLSSLSPGGSGTLVRAVPVVSTGSGMTKTTTIHHLLTNGGLAKLAHSLPGLAHVSSQSTGLKVPTTITVTLRGQPSRIPALSHTGMPAPAHSAPDNQVCDPP</sequence>
<dbReference type="Ensembl" id="ENSSRHT00000023611.1">
    <property type="protein sequence ID" value="ENSSRHP00000022909.1"/>
    <property type="gene ID" value="ENSSRHG00000011883.1"/>
</dbReference>
<reference evidence="3" key="2">
    <citation type="submission" date="2025-09" db="UniProtKB">
        <authorList>
            <consortium name="Ensembl"/>
        </authorList>
    </citation>
    <scope>IDENTIFICATION</scope>
</reference>
<protein>
    <submittedName>
        <fullName evidence="3">KAT8 regulatory NSL complex subunit 3</fullName>
    </submittedName>
</protein>
<dbReference type="Gene3D" id="3.40.50.1820">
    <property type="entry name" value="alpha/beta hydrolase"/>
    <property type="match status" value="1"/>
</dbReference>
<dbReference type="AlphaFoldDB" id="A0A673H9R1"/>
<organism evidence="3 4">
    <name type="scientific">Sinocyclocheilus rhinocerous</name>
    <dbReference type="NCBI Taxonomy" id="307959"/>
    <lineage>
        <taxon>Eukaryota</taxon>
        <taxon>Metazoa</taxon>
        <taxon>Chordata</taxon>
        <taxon>Craniata</taxon>
        <taxon>Vertebrata</taxon>
        <taxon>Euteleostomi</taxon>
        <taxon>Actinopterygii</taxon>
        <taxon>Neopterygii</taxon>
        <taxon>Teleostei</taxon>
        <taxon>Ostariophysi</taxon>
        <taxon>Cypriniformes</taxon>
        <taxon>Cyprinidae</taxon>
        <taxon>Cyprininae</taxon>
        <taxon>Sinocyclocheilus</taxon>
    </lineage>
</organism>
<feature type="compositionally biased region" description="Low complexity" evidence="1">
    <location>
        <begin position="426"/>
        <end position="438"/>
    </location>
</feature>